<keyword evidence="4" id="KW-1185">Reference proteome</keyword>
<sequence length="202" mass="23081">MRFEGGFQGRCNKLVDGCYSFWQAGLLPLLHRALFKEGGYPPLLVDKPGRYVTQTHTFFFFYTSDCINKTCHILCKKKKNNLSVTRSSLSQIQRFLPHLLLSEWSVCSAALWQHRPTPRADRQPGGEQTGETTGLQLLFAFKNIMGCICFSVTVRIKKIKEFQSSLLISEAEGFRLLVHGHCVSLGCILLQCLHFCWWYSPL</sequence>
<dbReference type="GO" id="GO:0003824">
    <property type="term" value="F:catalytic activity"/>
    <property type="evidence" value="ECO:0007669"/>
    <property type="project" value="InterPro"/>
</dbReference>
<dbReference type="Gene3D" id="1.50.10.20">
    <property type="match status" value="1"/>
</dbReference>
<evidence type="ECO:0000313" key="4">
    <source>
        <dbReference type="Proteomes" id="UP000314982"/>
    </source>
</evidence>
<organism evidence="3 4">
    <name type="scientific">Hucho hucho</name>
    <name type="common">huchen</name>
    <dbReference type="NCBI Taxonomy" id="62062"/>
    <lineage>
        <taxon>Eukaryota</taxon>
        <taxon>Metazoa</taxon>
        <taxon>Chordata</taxon>
        <taxon>Craniata</taxon>
        <taxon>Vertebrata</taxon>
        <taxon>Euteleostomi</taxon>
        <taxon>Actinopterygii</taxon>
        <taxon>Neopterygii</taxon>
        <taxon>Teleostei</taxon>
        <taxon>Protacanthopterygii</taxon>
        <taxon>Salmoniformes</taxon>
        <taxon>Salmonidae</taxon>
        <taxon>Salmoninae</taxon>
        <taxon>Hucho</taxon>
    </lineage>
</organism>
<dbReference type="SUPFAM" id="SSF48239">
    <property type="entry name" value="Terpenoid cyclases/Protein prenyltransferases"/>
    <property type="match status" value="1"/>
</dbReference>
<reference evidence="4" key="1">
    <citation type="submission" date="2018-06" db="EMBL/GenBank/DDBJ databases">
        <title>Genome assembly of Danube salmon.</title>
        <authorList>
            <person name="Macqueen D.J."/>
            <person name="Gundappa M.K."/>
        </authorList>
    </citation>
    <scope>NUCLEOTIDE SEQUENCE [LARGE SCALE GENOMIC DNA]</scope>
</reference>
<proteinExistence type="predicted"/>
<evidence type="ECO:0000256" key="1">
    <source>
        <dbReference type="ARBA" id="ARBA00022737"/>
    </source>
</evidence>
<dbReference type="Ensembl" id="ENSHHUT00000069867.1">
    <property type="protein sequence ID" value="ENSHHUP00000067592.1"/>
    <property type="gene ID" value="ENSHHUG00000039844.1"/>
</dbReference>
<dbReference type="InterPro" id="IPR001330">
    <property type="entry name" value="Prenyltrans"/>
</dbReference>
<name>A0A4W5PVI6_9TELE</name>
<feature type="domain" description="Prenyltransferase alpha-alpha toroid" evidence="2">
    <location>
        <begin position="2"/>
        <end position="38"/>
    </location>
</feature>
<dbReference type="InterPro" id="IPR008930">
    <property type="entry name" value="Terpenoid_cyclase/PrenylTrfase"/>
</dbReference>
<reference evidence="3" key="2">
    <citation type="submission" date="2025-08" db="UniProtKB">
        <authorList>
            <consortium name="Ensembl"/>
        </authorList>
    </citation>
    <scope>IDENTIFICATION</scope>
</reference>
<keyword evidence="1" id="KW-0677">Repeat</keyword>
<protein>
    <recommendedName>
        <fullName evidence="2">Prenyltransferase alpha-alpha toroid domain-containing protein</fullName>
    </recommendedName>
</protein>
<evidence type="ECO:0000259" key="2">
    <source>
        <dbReference type="Pfam" id="PF00432"/>
    </source>
</evidence>
<dbReference type="Proteomes" id="UP000314982">
    <property type="component" value="Unassembled WGS sequence"/>
</dbReference>
<reference evidence="3" key="3">
    <citation type="submission" date="2025-09" db="UniProtKB">
        <authorList>
            <consortium name="Ensembl"/>
        </authorList>
    </citation>
    <scope>IDENTIFICATION</scope>
</reference>
<accession>A0A4W5PVI6</accession>
<dbReference type="AlphaFoldDB" id="A0A4W5PVI6"/>
<dbReference type="STRING" id="62062.ENSHHUP00000067592"/>
<dbReference type="Pfam" id="PF00432">
    <property type="entry name" value="Prenyltrans"/>
    <property type="match status" value="1"/>
</dbReference>
<evidence type="ECO:0000313" key="3">
    <source>
        <dbReference type="Ensembl" id="ENSHHUP00000067592.1"/>
    </source>
</evidence>